<comment type="caution">
    <text evidence="1">The sequence shown here is derived from an EMBL/GenBank/DDBJ whole genome shotgun (WGS) entry which is preliminary data.</text>
</comment>
<dbReference type="InterPro" id="IPR036397">
    <property type="entry name" value="RNaseH_sf"/>
</dbReference>
<dbReference type="EMBL" id="JARKIE010000215">
    <property type="protein sequence ID" value="KAJ7665589.1"/>
    <property type="molecule type" value="Genomic_DNA"/>
</dbReference>
<organism evidence="1 2">
    <name type="scientific">Mycena rosella</name>
    <name type="common">Pink bonnet</name>
    <name type="synonym">Agaricus rosellus</name>
    <dbReference type="NCBI Taxonomy" id="1033263"/>
    <lineage>
        <taxon>Eukaryota</taxon>
        <taxon>Fungi</taxon>
        <taxon>Dikarya</taxon>
        <taxon>Basidiomycota</taxon>
        <taxon>Agaricomycotina</taxon>
        <taxon>Agaricomycetes</taxon>
        <taxon>Agaricomycetidae</taxon>
        <taxon>Agaricales</taxon>
        <taxon>Marasmiineae</taxon>
        <taxon>Mycenaceae</taxon>
        <taxon>Mycena</taxon>
    </lineage>
</organism>
<feature type="non-terminal residue" evidence="1">
    <location>
        <position position="63"/>
    </location>
</feature>
<dbReference type="GO" id="GO:0003676">
    <property type="term" value="F:nucleic acid binding"/>
    <property type="evidence" value="ECO:0007669"/>
    <property type="project" value="InterPro"/>
</dbReference>
<evidence type="ECO:0000313" key="1">
    <source>
        <dbReference type="EMBL" id="KAJ7665589.1"/>
    </source>
</evidence>
<dbReference type="Proteomes" id="UP001221757">
    <property type="component" value="Unassembled WGS sequence"/>
</dbReference>
<sequence>LLFLLPYSPDLNPIEESFSALKAHLRLHNQTIRNAADPISALTQACACITAEKAQAWFIHAGY</sequence>
<evidence type="ECO:0000313" key="2">
    <source>
        <dbReference type="Proteomes" id="UP001221757"/>
    </source>
</evidence>
<evidence type="ECO:0008006" key="3">
    <source>
        <dbReference type="Google" id="ProtNLM"/>
    </source>
</evidence>
<reference evidence="1" key="1">
    <citation type="submission" date="2023-03" db="EMBL/GenBank/DDBJ databases">
        <title>Massive genome expansion in bonnet fungi (Mycena s.s.) driven by repeated elements and novel gene families across ecological guilds.</title>
        <authorList>
            <consortium name="Lawrence Berkeley National Laboratory"/>
            <person name="Harder C.B."/>
            <person name="Miyauchi S."/>
            <person name="Viragh M."/>
            <person name="Kuo A."/>
            <person name="Thoen E."/>
            <person name="Andreopoulos B."/>
            <person name="Lu D."/>
            <person name="Skrede I."/>
            <person name="Drula E."/>
            <person name="Henrissat B."/>
            <person name="Morin E."/>
            <person name="Kohler A."/>
            <person name="Barry K."/>
            <person name="LaButti K."/>
            <person name="Morin E."/>
            <person name="Salamov A."/>
            <person name="Lipzen A."/>
            <person name="Mereny Z."/>
            <person name="Hegedus B."/>
            <person name="Baldrian P."/>
            <person name="Stursova M."/>
            <person name="Weitz H."/>
            <person name="Taylor A."/>
            <person name="Grigoriev I.V."/>
            <person name="Nagy L.G."/>
            <person name="Martin F."/>
            <person name="Kauserud H."/>
        </authorList>
    </citation>
    <scope>NUCLEOTIDE SEQUENCE</scope>
    <source>
        <strain evidence="1">CBHHK067</strain>
    </source>
</reference>
<keyword evidence="2" id="KW-1185">Reference proteome</keyword>
<accession>A0AAD7CV40</accession>
<dbReference type="Gene3D" id="3.30.420.10">
    <property type="entry name" value="Ribonuclease H-like superfamily/Ribonuclease H"/>
    <property type="match status" value="1"/>
</dbReference>
<name>A0AAD7CV40_MYCRO</name>
<protein>
    <recommendedName>
        <fullName evidence="3">Tc1-like transposase DDE domain-containing protein</fullName>
    </recommendedName>
</protein>
<proteinExistence type="predicted"/>
<gene>
    <name evidence="1" type="ORF">B0H17DRAFT_837276</name>
</gene>
<feature type="non-terminal residue" evidence="1">
    <location>
        <position position="1"/>
    </location>
</feature>
<dbReference type="AlphaFoldDB" id="A0AAD7CV40"/>